<keyword evidence="1" id="KW-0560">Oxidoreductase</keyword>
<dbReference type="SUPFAM" id="SSF55347">
    <property type="entry name" value="Glyceraldehyde-3-phosphate dehydrogenase-like, C-terminal domain"/>
    <property type="match status" value="1"/>
</dbReference>
<feature type="domain" description="Saccharopine dehydrogenase-like C-terminal" evidence="3">
    <location>
        <begin position="126"/>
        <end position="434"/>
    </location>
</feature>
<evidence type="ECO:0000313" key="5">
    <source>
        <dbReference type="Proteomes" id="UP001501207"/>
    </source>
</evidence>
<proteinExistence type="predicted"/>
<evidence type="ECO:0000256" key="1">
    <source>
        <dbReference type="ARBA" id="ARBA00023002"/>
    </source>
</evidence>
<dbReference type="InterPro" id="IPR036291">
    <property type="entry name" value="NAD(P)-bd_dom_sf"/>
</dbReference>
<dbReference type="Gene3D" id="3.30.360.10">
    <property type="entry name" value="Dihydrodipicolinate Reductase, domain 2"/>
    <property type="match status" value="1"/>
</dbReference>
<organism evidence="4 5">
    <name type="scientific">Compostibacter hankyongensis</name>
    <dbReference type="NCBI Taxonomy" id="1007089"/>
    <lineage>
        <taxon>Bacteria</taxon>
        <taxon>Pseudomonadati</taxon>
        <taxon>Bacteroidota</taxon>
        <taxon>Chitinophagia</taxon>
        <taxon>Chitinophagales</taxon>
        <taxon>Chitinophagaceae</taxon>
        <taxon>Compostibacter</taxon>
    </lineage>
</organism>
<sequence length="441" mass="49968">MKKILLFGAGKSATSLIDYLIEHAPRQKWQLTVADRDLMLIRIKIGKSYYATPAAFDVHDAETRQNLISESDVVISLLPPELHLLVIKDCIRYRKHILIASYLTPEMYKLEKEVRKAGILFMGEMGLDPGIDHMSAKKLIHSIESKGGTISSFRSFCGGLIPPECDDNPWHYKVSWNPRNVVLAGQEGALYREKGKDCKVDYADIFSHSRNVTVPGLGKMDWYPNRDSLSYAARYGIEDVPTFVRGTLRYPDFCEGWDALVRLGLTDNKTAVDTDTLTYRKWALQNCKASNRKTPEEALIACLDIKERSKVMKQLKFLGLTDNLPINRGKATNAEVLGYLLDNKLPMKPEDKDMVVMQHELSFERRNFSARITSYMIMIGEDNLHTAMSQTVGYPLGILTRLLLTGKVSTTGIHIPILPEIYNPVLKELEQYGVRFAEAFE</sequence>
<feature type="domain" description="Saccharopine dehydrogenase NADP binding" evidence="2">
    <location>
        <begin position="4"/>
        <end position="122"/>
    </location>
</feature>
<comment type="caution">
    <text evidence="4">The sequence shown here is derived from an EMBL/GenBank/DDBJ whole genome shotgun (WGS) entry which is preliminary data.</text>
</comment>
<evidence type="ECO:0000313" key="4">
    <source>
        <dbReference type="EMBL" id="GAA4305675.1"/>
    </source>
</evidence>
<dbReference type="Pfam" id="PF03435">
    <property type="entry name" value="Sacchrp_dh_NADP"/>
    <property type="match status" value="1"/>
</dbReference>
<dbReference type="PANTHER" id="PTHR11133:SF22">
    <property type="entry name" value="ALPHA-AMINOADIPIC SEMIALDEHYDE SYNTHASE, MITOCHONDRIAL"/>
    <property type="match status" value="1"/>
</dbReference>
<evidence type="ECO:0000259" key="3">
    <source>
        <dbReference type="Pfam" id="PF16653"/>
    </source>
</evidence>
<keyword evidence="5" id="KW-1185">Reference proteome</keyword>
<evidence type="ECO:0000259" key="2">
    <source>
        <dbReference type="Pfam" id="PF03435"/>
    </source>
</evidence>
<dbReference type="InterPro" id="IPR005097">
    <property type="entry name" value="Sacchrp_dh_NADP-bd"/>
</dbReference>
<accession>A0ABP8FK58</accession>
<reference evidence="5" key="1">
    <citation type="journal article" date="2019" name="Int. J. Syst. Evol. Microbiol.">
        <title>The Global Catalogue of Microorganisms (GCM) 10K type strain sequencing project: providing services to taxonomists for standard genome sequencing and annotation.</title>
        <authorList>
            <consortium name="The Broad Institute Genomics Platform"/>
            <consortium name="The Broad Institute Genome Sequencing Center for Infectious Disease"/>
            <person name="Wu L."/>
            <person name="Ma J."/>
        </authorList>
    </citation>
    <scope>NUCLEOTIDE SEQUENCE [LARGE SCALE GENOMIC DNA]</scope>
    <source>
        <strain evidence="5">JCM 17664</strain>
    </source>
</reference>
<dbReference type="SUPFAM" id="SSF51735">
    <property type="entry name" value="NAD(P)-binding Rossmann-fold domains"/>
    <property type="match status" value="1"/>
</dbReference>
<name>A0ABP8FK58_9BACT</name>
<dbReference type="Gene3D" id="1.10.1870.10">
    <property type="entry name" value="Domain 3, Saccharopine reductase"/>
    <property type="match status" value="1"/>
</dbReference>
<gene>
    <name evidence="4" type="ORF">GCM10023143_11090</name>
</gene>
<dbReference type="RefSeq" id="WP_344976754.1">
    <property type="nucleotide sequence ID" value="NZ_BAABFN010000002.1"/>
</dbReference>
<protein>
    <submittedName>
        <fullName evidence="4">Saccharopine dehydrogenase C-terminal domain-containing protein</fullName>
    </submittedName>
</protein>
<dbReference type="Pfam" id="PF16653">
    <property type="entry name" value="Sacchrp_dh_C"/>
    <property type="match status" value="1"/>
</dbReference>
<dbReference type="InterPro" id="IPR032095">
    <property type="entry name" value="Sacchrp_dh-like_C"/>
</dbReference>
<dbReference type="Gene3D" id="3.40.50.720">
    <property type="entry name" value="NAD(P)-binding Rossmann-like Domain"/>
    <property type="match status" value="1"/>
</dbReference>
<dbReference type="PANTHER" id="PTHR11133">
    <property type="entry name" value="SACCHAROPINE DEHYDROGENASE"/>
    <property type="match status" value="1"/>
</dbReference>
<dbReference type="Proteomes" id="UP001501207">
    <property type="component" value="Unassembled WGS sequence"/>
</dbReference>
<dbReference type="InterPro" id="IPR051168">
    <property type="entry name" value="AASS"/>
</dbReference>
<dbReference type="EMBL" id="BAABFN010000002">
    <property type="protein sequence ID" value="GAA4305675.1"/>
    <property type="molecule type" value="Genomic_DNA"/>
</dbReference>